<dbReference type="SMART" id="SM00086">
    <property type="entry name" value="PAC"/>
    <property type="match status" value="1"/>
</dbReference>
<comment type="catalytic activity">
    <reaction evidence="1">
        <text>ATP + protein L-histidine = ADP + protein N-phospho-L-histidine.</text>
        <dbReference type="EC" id="2.7.13.3"/>
    </reaction>
</comment>
<keyword evidence="3 6" id="KW-0597">Phosphoprotein</keyword>
<dbReference type="GO" id="GO:0009927">
    <property type="term" value="F:histidine phosphotransfer kinase activity"/>
    <property type="evidence" value="ECO:0007669"/>
    <property type="project" value="TreeGrafter"/>
</dbReference>
<dbReference type="PANTHER" id="PTHR43047:SF72">
    <property type="entry name" value="OSMOSENSING HISTIDINE PROTEIN KINASE SLN1"/>
    <property type="match status" value="1"/>
</dbReference>
<evidence type="ECO:0000313" key="13">
    <source>
        <dbReference type="Proteomes" id="UP000391834"/>
    </source>
</evidence>
<dbReference type="CDD" id="cd17546">
    <property type="entry name" value="REC_hyHK_CKI1_RcsC-like"/>
    <property type="match status" value="1"/>
</dbReference>
<dbReference type="PROSITE" id="PS50113">
    <property type="entry name" value="PAC"/>
    <property type="match status" value="1"/>
</dbReference>
<feature type="domain" description="Response regulatory" evidence="9">
    <location>
        <begin position="433"/>
        <end position="548"/>
    </location>
</feature>
<dbReference type="SUPFAM" id="SSF55785">
    <property type="entry name" value="PYP-like sensor domain (PAS domain)"/>
    <property type="match status" value="1"/>
</dbReference>
<dbReference type="PROSITE" id="PS50112">
    <property type="entry name" value="PAS"/>
    <property type="match status" value="1"/>
</dbReference>
<reference evidence="12 13" key="1">
    <citation type="submission" date="2019-10" db="EMBL/GenBank/DDBJ databases">
        <title>Prolixibacter strains distinguished by the presence of nitrate reductase genes were adept at nitrate-dependent anaerobic corrosion of metallic iron and carbon steel.</title>
        <authorList>
            <person name="Iino T."/>
            <person name="Shono N."/>
            <person name="Ito K."/>
            <person name="Nakamura R."/>
            <person name="Sueoka K."/>
            <person name="Harayama S."/>
            <person name="Ohkuma M."/>
        </authorList>
    </citation>
    <scope>NUCLEOTIDE SEQUENCE [LARGE SCALE GENOMIC DNA]</scope>
    <source>
        <strain evidence="12 13">JCM 13498</strain>
    </source>
</reference>
<dbReference type="InterPro" id="IPR005467">
    <property type="entry name" value="His_kinase_dom"/>
</dbReference>
<keyword evidence="5" id="KW-0418">Kinase</keyword>
<dbReference type="InterPro" id="IPR000014">
    <property type="entry name" value="PAS"/>
</dbReference>
<accession>A0A5M4B4D3</accession>
<dbReference type="SUPFAM" id="SSF52172">
    <property type="entry name" value="CheY-like"/>
    <property type="match status" value="1"/>
</dbReference>
<protein>
    <recommendedName>
        <fullName evidence="2">histidine kinase</fullName>
        <ecNumber evidence="2">2.7.13.3</ecNumber>
    </recommendedName>
</protein>
<feature type="domain" description="Histidine kinase" evidence="8">
    <location>
        <begin position="189"/>
        <end position="408"/>
    </location>
</feature>
<dbReference type="Pfam" id="PF02518">
    <property type="entry name" value="HATPase_c"/>
    <property type="match status" value="1"/>
</dbReference>
<evidence type="ECO:0000313" key="12">
    <source>
        <dbReference type="EMBL" id="GET34718.1"/>
    </source>
</evidence>
<dbReference type="PROSITE" id="PS50110">
    <property type="entry name" value="RESPONSE_REGULATORY"/>
    <property type="match status" value="1"/>
</dbReference>
<organism evidence="12 13">
    <name type="scientific">Prolixibacter bellariivorans</name>
    <dbReference type="NCBI Taxonomy" id="314319"/>
    <lineage>
        <taxon>Bacteria</taxon>
        <taxon>Pseudomonadati</taxon>
        <taxon>Bacteroidota</taxon>
        <taxon>Bacteroidia</taxon>
        <taxon>Marinilabiliales</taxon>
        <taxon>Prolixibacteraceae</taxon>
        <taxon>Prolixibacter</taxon>
    </lineage>
</organism>
<dbReference type="Pfam" id="PF00072">
    <property type="entry name" value="Response_reg"/>
    <property type="match status" value="1"/>
</dbReference>
<dbReference type="InterPro" id="IPR001610">
    <property type="entry name" value="PAC"/>
</dbReference>
<name>A0A5M4B4D3_9BACT</name>
<keyword evidence="4" id="KW-0808">Transferase</keyword>
<dbReference type="InterPro" id="IPR003594">
    <property type="entry name" value="HATPase_dom"/>
</dbReference>
<evidence type="ECO:0000259" key="9">
    <source>
        <dbReference type="PROSITE" id="PS50110"/>
    </source>
</evidence>
<dbReference type="SUPFAM" id="SSF55874">
    <property type="entry name" value="ATPase domain of HSP90 chaperone/DNA topoisomerase II/histidine kinase"/>
    <property type="match status" value="1"/>
</dbReference>
<dbReference type="CDD" id="cd00082">
    <property type="entry name" value="HisKA"/>
    <property type="match status" value="1"/>
</dbReference>
<dbReference type="OrthoDB" id="9781208at2"/>
<dbReference type="InterPro" id="IPR035965">
    <property type="entry name" value="PAS-like_dom_sf"/>
</dbReference>
<evidence type="ECO:0000256" key="5">
    <source>
        <dbReference type="ARBA" id="ARBA00022777"/>
    </source>
</evidence>
<dbReference type="InterPro" id="IPR013656">
    <property type="entry name" value="PAS_4"/>
</dbReference>
<sequence>MMNHSAKTKKELIAELQELQQKYQSLKKQYDKNIVSQKQANLDLLESEKRLREISQSVWVWETDEKGVYTYTSQTGIDMFGSSLDDIIGKTPFDFMPPEEKERVAPLFAEITASKAPIKDMENWVIKKNGELCCVLTNGVPILDEKGDLKGYQGVDRDITEWKKAEAEIKRMNEELLISNAEKDKFFSIIAHDLRSPFNSFLGLTQIMAENLQDLTMEEIRKFTLTMRDSVSHLYSLLENLLQWSRMQQGMILFNPEIIPLCSIIIDSLDIIAEPAQTKEIEITCAIPNNLEVFADVNVVQTIIRNLVSNAVKFTPRGGKVDIAAKILPDRFIEVSVADTGIGMNREMLDKLFHLDGKVNREGTEGEASTGLGLILCKEFIEKQGGKLWVESEEGKGSVFYFTLPFAEESEKRNLDENGAVVAEPADEDGQLKVLIVEDDETSELMISIAAKMFGDEIALAKTGDEAVVIARGNPDIDLILMDVQMPGLDGYEATQQIRKFNKDVIIIALTGFGFTGEREKAIKAGCNDYFSKPVNKYKLKAVRQKYFSK</sequence>
<dbReference type="Gene3D" id="3.30.565.10">
    <property type="entry name" value="Histidine kinase-like ATPase, C-terminal domain"/>
    <property type="match status" value="1"/>
</dbReference>
<dbReference type="PRINTS" id="PR00344">
    <property type="entry name" value="BCTRLSENSOR"/>
</dbReference>
<dbReference type="SMART" id="SM00387">
    <property type="entry name" value="HATPase_c"/>
    <property type="match status" value="1"/>
</dbReference>
<dbReference type="Proteomes" id="UP000391834">
    <property type="component" value="Unassembled WGS sequence"/>
</dbReference>
<dbReference type="RefSeq" id="WP_025865804.1">
    <property type="nucleotide sequence ID" value="NZ_BLAX01000001.1"/>
</dbReference>
<dbReference type="InterPro" id="IPR004358">
    <property type="entry name" value="Sig_transdc_His_kin-like_C"/>
</dbReference>
<dbReference type="InterPro" id="IPR036890">
    <property type="entry name" value="HATPase_C_sf"/>
</dbReference>
<evidence type="ECO:0000259" key="11">
    <source>
        <dbReference type="PROSITE" id="PS50113"/>
    </source>
</evidence>
<dbReference type="PANTHER" id="PTHR43047">
    <property type="entry name" value="TWO-COMPONENT HISTIDINE PROTEIN KINASE"/>
    <property type="match status" value="1"/>
</dbReference>
<dbReference type="SMART" id="SM00388">
    <property type="entry name" value="HisKA"/>
    <property type="match status" value="1"/>
</dbReference>
<dbReference type="InterPro" id="IPR000700">
    <property type="entry name" value="PAS-assoc_C"/>
</dbReference>
<dbReference type="InterPro" id="IPR003661">
    <property type="entry name" value="HisK_dim/P_dom"/>
</dbReference>
<evidence type="ECO:0000259" key="8">
    <source>
        <dbReference type="PROSITE" id="PS50109"/>
    </source>
</evidence>
<dbReference type="SUPFAM" id="SSF47384">
    <property type="entry name" value="Homodimeric domain of signal transducing histidine kinase"/>
    <property type="match status" value="1"/>
</dbReference>
<feature type="domain" description="PAS" evidence="10">
    <location>
        <begin position="47"/>
        <end position="115"/>
    </location>
</feature>
<dbReference type="EC" id="2.7.13.3" evidence="2"/>
<dbReference type="AlphaFoldDB" id="A0A5M4B4D3"/>
<evidence type="ECO:0000256" key="3">
    <source>
        <dbReference type="ARBA" id="ARBA00022553"/>
    </source>
</evidence>
<keyword evidence="7" id="KW-0175">Coiled coil</keyword>
<gene>
    <name evidence="12" type="ORF">PbJCM13498_35810</name>
</gene>
<dbReference type="GO" id="GO:0000155">
    <property type="term" value="F:phosphorelay sensor kinase activity"/>
    <property type="evidence" value="ECO:0007669"/>
    <property type="project" value="InterPro"/>
</dbReference>
<proteinExistence type="predicted"/>
<evidence type="ECO:0000256" key="7">
    <source>
        <dbReference type="SAM" id="Coils"/>
    </source>
</evidence>
<evidence type="ECO:0000259" key="10">
    <source>
        <dbReference type="PROSITE" id="PS50112"/>
    </source>
</evidence>
<evidence type="ECO:0000256" key="1">
    <source>
        <dbReference type="ARBA" id="ARBA00000085"/>
    </source>
</evidence>
<dbReference type="SMART" id="SM00448">
    <property type="entry name" value="REC"/>
    <property type="match status" value="1"/>
</dbReference>
<dbReference type="PROSITE" id="PS50109">
    <property type="entry name" value="HIS_KIN"/>
    <property type="match status" value="1"/>
</dbReference>
<dbReference type="InterPro" id="IPR001789">
    <property type="entry name" value="Sig_transdc_resp-reg_receiver"/>
</dbReference>
<dbReference type="EMBL" id="BLAX01000001">
    <property type="protein sequence ID" value="GET34718.1"/>
    <property type="molecule type" value="Genomic_DNA"/>
</dbReference>
<dbReference type="InterPro" id="IPR036097">
    <property type="entry name" value="HisK_dim/P_sf"/>
</dbReference>
<dbReference type="NCBIfam" id="TIGR00229">
    <property type="entry name" value="sensory_box"/>
    <property type="match status" value="1"/>
</dbReference>
<evidence type="ECO:0000256" key="4">
    <source>
        <dbReference type="ARBA" id="ARBA00022679"/>
    </source>
</evidence>
<dbReference type="Gene3D" id="3.40.50.2300">
    <property type="match status" value="1"/>
</dbReference>
<feature type="coiled-coil region" evidence="7">
    <location>
        <begin position="2"/>
        <end position="36"/>
    </location>
</feature>
<feature type="modified residue" description="4-aspartylphosphate" evidence="6">
    <location>
        <position position="483"/>
    </location>
</feature>
<dbReference type="Gene3D" id="3.30.450.20">
    <property type="entry name" value="PAS domain"/>
    <property type="match status" value="1"/>
</dbReference>
<dbReference type="Pfam" id="PF08448">
    <property type="entry name" value="PAS_4"/>
    <property type="match status" value="1"/>
</dbReference>
<feature type="coiled-coil region" evidence="7">
    <location>
        <begin position="155"/>
        <end position="184"/>
    </location>
</feature>
<feature type="domain" description="PAC" evidence="11">
    <location>
        <begin position="119"/>
        <end position="171"/>
    </location>
</feature>
<dbReference type="InterPro" id="IPR011006">
    <property type="entry name" value="CheY-like_superfamily"/>
</dbReference>
<keyword evidence="13" id="KW-1185">Reference proteome</keyword>
<dbReference type="Gene3D" id="1.10.287.130">
    <property type="match status" value="1"/>
</dbReference>
<dbReference type="Pfam" id="PF00512">
    <property type="entry name" value="HisKA"/>
    <property type="match status" value="1"/>
</dbReference>
<evidence type="ECO:0000256" key="2">
    <source>
        <dbReference type="ARBA" id="ARBA00012438"/>
    </source>
</evidence>
<dbReference type="SMART" id="SM00091">
    <property type="entry name" value="PAS"/>
    <property type="match status" value="1"/>
</dbReference>
<evidence type="ECO:0000256" key="6">
    <source>
        <dbReference type="PROSITE-ProRule" id="PRU00169"/>
    </source>
</evidence>
<dbReference type="CDD" id="cd00130">
    <property type="entry name" value="PAS"/>
    <property type="match status" value="1"/>
</dbReference>
<comment type="caution">
    <text evidence="12">The sequence shown here is derived from an EMBL/GenBank/DDBJ whole genome shotgun (WGS) entry which is preliminary data.</text>
</comment>
<dbReference type="GO" id="GO:0005886">
    <property type="term" value="C:plasma membrane"/>
    <property type="evidence" value="ECO:0007669"/>
    <property type="project" value="TreeGrafter"/>
</dbReference>